<dbReference type="GO" id="GO:0009094">
    <property type="term" value="P:L-phenylalanine biosynthetic process"/>
    <property type="evidence" value="ECO:0007669"/>
    <property type="project" value="UniProtKB-UniPathway"/>
</dbReference>
<dbReference type="PANTHER" id="PTHR21022">
    <property type="entry name" value="PREPHENATE DEHYDRATASE P PROTEIN"/>
    <property type="match status" value="1"/>
</dbReference>
<dbReference type="GO" id="GO:0004664">
    <property type="term" value="F:prephenate dehydratase activity"/>
    <property type="evidence" value="ECO:0007669"/>
    <property type="project" value="UniProtKB-EC"/>
</dbReference>
<evidence type="ECO:0000256" key="12">
    <source>
        <dbReference type="ARBA" id="ARBA00023222"/>
    </source>
</evidence>
<keyword evidence="14" id="KW-0456">Lyase</keyword>
<dbReference type="UniPathway" id="UPA00121">
    <property type="reaction ID" value="UER00345"/>
</dbReference>
<dbReference type="NCBIfam" id="NF008865">
    <property type="entry name" value="PRK11898.1"/>
    <property type="match status" value="1"/>
</dbReference>
<dbReference type="GO" id="GO:0004106">
    <property type="term" value="F:chorismate mutase activity"/>
    <property type="evidence" value="ECO:0007669"/>
    <property type="project" value="UniProtKB-EC"/>
</dbReference>
<comment type="pathway">
    <text evidence="5">Metabolic intermediate biosynthesis; prephenate biosynthesis; prephenate from chorismate: step 1/1.</text>
</comment>
<dbReference type="Proteomes" id="UP000295135">
    <property type="component" value="Unassembled WGS sequence"/>
</dbReference>
<dbReference type="InterPro" id="IPR008242">
    <property type="entry name" value="Chor_mutase/pphenate_deHydtase"/>
</dbReference>
<dbReference type="SUPFAM" id="SSF53850">
    <property type="entry name" value="Periplasmic binding protein-like II"/>
    <property type="match status" value="1"/>
</dbReference>
<dbReference type="Gene3D" id="3.30.70.260">
    <property type="match status" value="1"/>
</dbReference>
<keyword evidence="9" id="KW-0963">Cytoplasm</keyword>
<evidence type="ECO:0000259" key="21">
    <source>
        <dbReference type="PROSITE" id="PS51168"/>
    </source>
</evidence>
<dbReference type="SMART" id="SM00830">
    <property type="entry name" value="CM_2"/>
    <property type="match status" value="1"/>
</dbReference>
<comment type="catalytic activity">
    <reaction evidence="18">
        <text>prephenate + H(+) = 3-phenylpyruvate + CO2 + H2O</text>
        <dbReference type="Rhea" id="RHEA:21648"/>
        <dbReference type="ChEBI" id="CHEBI:15377"/>
        <dbReference type="ChEBI" id="CHEBI:15378"/>
        <dbReference type="ChEBI" id="CHEBI:16526"/>
        <dbReference type="ChEBI" id="CHEBI:18005"/>
        <dbReference type="ChEBI" id="CHEBI:29934"/>
        <dbReference type="EC" id="4.2.1.51"/>
    </reaction>
</comment>
<dbReference type="EC" id="4.2.1.51" evidence="7"/>
<evidence type="ECO:0000256" key="6">
    <source>
        <dbReference type="ARBA" id="ARBA00012404"/>
    </source>
</evidence>
<feature type="domain" description="Chorismate mutase" evidence="21">
    <location>
        <begin position="1"/>
        <end position="87"/>
    </location>
</feature>
<evidence type="ECO:0000256" key="15">
    <source>
        <dbReference type="ARBA" id="ARBA00023268"/>
    </source>
</evidence>
<dbReference type="FunFam" id="3.40.190.10:FF:000029">
    <property type="entry name" value="Chorismate mutase/Prephenate dehydratase"/>
    <property type="match status" value="1"/>
</dbReference>
<evidence type="ECO:0000256" key="3">
    <source>
        <dbReference type="ARBA" id="ARBA00004496"/>
    </source>
</evidence>
<feature type="domain" description="ACT" evidence="23">
    <location>
        <begin position="280"/>
        <end position="357"/>
    </location>
</feature>
<dbReference type="PIRSF" id="PIRSF001500">
    <property type="entry name" value="Chor_mut_pdt_Ppr"/>
    <property type="match status" value="1"/>
</dbReference>
<dbReference type="FunFam" id="3.40.190.10:FF:000034">
    <property type="entry name" value="Chorismate mutase/prephenate dehydratase"/>
    <property type="match status" value="1"/>
</dbReference>
<gene>
    <name evidence="24" type="ORF">EDC61_11332</name>
</gene>
<evidence type="ECO:0000256" key="16">
    <source>
        <dbReference type="ARBA" id="ARBA00031175"/>
    </source>
</evidence>
<sequence>MEKQLEQLRAQIDALDEQILKLLNERAKLAQAVGHVKGGSLIYRPEREAQVLRRLSEANAGPLPNEAVRLLFQEVMSACRALERSLTVAFLGPEGTFSEAAVIKQFGHAVVRLPAESIDEVFRQVERGEAGYGVVPVENSTEGAVSRTLDLLMQTPLKVCGEVMLRVRQQLLRRADTEGGPEGLDGIERVYSHAQSLAQCHEWLNRHLPKAERIPVVSNAEAARLAAQDPKAAAVAGEVAAERYGLAIVARDIEDEPGNTTRFLVLGPEDAAPSGRDKTSLVLSAQNRPGALLDLIAPFSEAGIGLNRLESRPARSGAWEYVFFIDIDGHRSEPRVAAVLDRVRANATLFKVLGSYPVAV</sequence>
<dbReference type="InterPro" id="IPR002701">
    <property type="entry name" value="CM_II_prokaryot"/>
</dbReference>
<keyword evidence="11" id="KW-0057">Aromatic amino acid biosynthesis</keyword>
<dbReference type="Gene3D" id="3.40.190.10">
    <property type="entry name" value="Periplasmic binding protein-like II"/>
    <property type="match status" value="2"/>
</dbReference>
<accession>A0A4V2UQJ3</accession>
<evidence type="ECO:0000256" key="10">
    <source>
        <dbReference type="ARBA" id="ARBA00022605"/>
    </source>
</evidence>
<organism evidence="24 25">
    <name type="scientific">Sulfuritortus calidifontis</name>
    <dbReference type="NCBI Taxonomy" id="1914471"/>
    <lineage>
        <taxon>Bacteria</taxon>
        <taxon>Pseudomonadati</taxon>
        <taxon>Pseudomonadota</taxon>
        <taxon>Betaproteobacteria</taxon>
        <taxon>Nitrosomonadales</taxon>
        <taxon>Thiobacillaceae</taxon>
        <taxon>Sulfuritortus</taxon>
    </lineage>
</organism>
<dbReference type="InterPro" id="IPR002912">
    <property type="entry name" value="ACT_dom"/>
</dbReference>
<protein>
    <recommendedName>
        <fullName evidence="8">Bifunctional chorismate mutase/prephenate dehydratase</fullName>
        <ecNumber evidence="7">4.2.1.51</ecNumber>
        <ecNumber evidence="6">5.4.99.5</ecNumber>
    </recommendedName>
    <alternativeName>
        <fullName evidence="17">Chorismate mutase-prephenate dehydratase</fullName>
    </alternativeName>
    <alternativeName>
        <fullName evidence="16">p-protein</fullName>
    </alternativeName>
</protein>
<keyword evidence="15" id="KW-0511">Multifunctional enzyme</keyword>
<proteinExistence type="predicted"/>
<dbReference type="InterPro" id="IPR018528">
    <property type="entry name" value="Preph_deHydtase_CS"/>
</dbReference>
<dbReference type="GO" id="GO:0005737">
    <property type="term" value="C:cytoplasm"/>
    <property type="evidence" value="ECO:0007669"/>
    <property type="project" value="UniProtKB-SubCell"/>
</dbReference>
<dbReference type="OrthoDB" id="9802281at2"/>
<dbReference type="InterPro" id="IPR036263">
    <property type="entry name" value="Chorismate_II_sf"/>
</dbReference>
<dbReference type="PANTHER" id="PTHR21022:SF19">
    <property type="entry name" value="PREPHENATE DEHYDRATASE-RELATED"/>
    <property type="match status" value="1"/>
</dbReference>
<comment type="function">
    <text evidence="2">Catalyzes the Claisen rearrangement of chorismate to prephenate and the decarboxylation/dehydration of prephenate to phenylpyruvate.</text>
</comment>
<evidence type="ECO:0000256" key="2">
    <source>
        <dbReference type="ARBA" id="ARBA00002364"/>
    </source>
</evidence>
<evidence type="ECO:0000256" key="13">
    <source>
        <dbReference type="ARBA" id="ARBA00023235"/>
    </source>
</evidence>
<evidence type="ECO:0000313" key="25">
    <source>
        <dbReference type="Proteomes" id="UP000295135"/>
    </source>
</evidence>
<dbReference type="GO" id="GO:0046417">
    <property type="term" value="P:chorismate metabolic process"/>
    <property type="evidence" value="ECO:0007669"/>
    <property type="project" value="InterPro"/>
</dbReference>
<dbReference type="InterPro" id="IPR010957">
    <property type="entry name" value="G/b/e-P-prot_chorismate_mutase"/>
</dbReference>
<dbReference type="InterPro" id="IPR045865">
    <property type="entry name" value="ACT-like_dom_sf"/>
</dbReference>
<comment type="pathway">
    <text evidence="4">Amino-acid biosynthesis; L-phenylalanine biosynthesis; phenylpyruvate from prephenate: step 1/1.</text>
</comment>
<evidence type="ECO:0000256" key="9">
    <source>
        <dbReference type="ARBA" id="ARBA00022490"/>
    </source>
</evidence>
<keyword evidence="13" id="KW-0413">Isomerase</keyword>
<evidence type="ECO:0000256" key="11">
    <source>
        <dbReference type="ARBA" id="ARBA00023141"/>
    </source>
</evidence>
<evidence type="ECO:0000259" key="23">
    <source>
        <dbReference type="PROSITE" id="PS51671"/>
    </source>
</evidence>
<dbReference type="AlphaFoldDB" id="A0A4V2UQJ3"/>
<dbReference type="PROSITE" id="PS51171">
    <property type="entry name" value="PREPHENATE_DEHYDR_3"/>
    <property type="match status" value="1"/>
</dbReference>
<dbReference type="FunFam" id="3.30.70.260:FF:000012">
    <property type="entry name" value="Prephenate dehydratase"/>
    <property type="match status" value="1"/>
</dbReference>
<dbReference type="UniPathway" id="UPA00120">
    <property type="reaction ID" value="UER00203"/>
</dbReference>
<dbReference type="InterPro" id="IPR036979">
    <property type="entry name" value="CM_dom_sf"/>
</dbReference>
<feature type="coiled-coil region" evidence="20">
    <location>
        <begin position="5"/>
        <end position="32"/>
    </location>
</feature>
<dbReference type="Pfam" id="PF00800">
    <property type="entry name" value="PDT"/>
    <property type="match status" value="1"/>
</dbReference>
<dbReference type="CDD" id="cd04905">
    <property type="entry name" value="ACT_CM-PDT"/>
    <property type="match status" value="1"/>
</dbReference>
<comment type="subcellular location">
    <subcellularLocation>
        <location evidence="3">Cytoplasm</location>
    </subcellularLocation>
</comment>
<keyword evidence="10" id="KW-0028">Amino-acid biosynthesis</keyword>
<evidence type="ECO:0000256" key="7">
    <source>
        <dbReference type="ARBA" id="ARBA00013147"/>
    </source>
</evidence>
<dbReference type="Pfam" id="PF01817">
    <property type="entry name" value="CM_2"/>
    <property type="match status" value="1"/>
</dbReference>
<dbReference type="InterPro" id="IPR001086">
    <property type="entry name" value="Preph_deHydtase"/>
</dbReference>
<dbReference type="Gene3D" id="1.20.59.10">
    <property type="entry name" value="Chorismate mutase"/>
    <property type="match status" value="1"/>
</dbReference>
<comment type="catalytic activity">
    <reaction evidence="1">
        <text>chorismate = prephenate</text>
        <dbReference type="Rhea" id="RHEA:13897"/>
        <dbReference type="ChEBI" id="CHEBI:29748"/>
        <dbReference type="ChEBI" id="CHEBI:29934"/>
        <dbReference type="EC" id="5.4.99.5"/>
    </reaction>
</comment>
<feature type="domain" description="Prephenate dehydratase" evidence="22">
    <location>
        <begin position="87"/>
        <end position="268"/>
    </location>
</feature>
<keyword evidence="25" id="KW-1185">Reference proteome</keyword>
<evidence type="ECO:0000313" key="24">
    <source>
        <dbReference type="EMBL" id="TCS70879.1"/>
    </source>
</evidence>
<evidence type="ECO:0000256" key="19">
    <source>
        <dbReference type="PIRSR" id="PIRSR001500-2"/>
    </source>
</evidence>
<evidence type="ECO:0000256" key="5">
    <source>
        <dbReference type="ARBA" id="ARBA00004817"/>
    </source>
</evidence>
<reference evidence="24 25" key="1">
    <citation type="submission" date="2019-03" db="EMBL/GenBank/DDBJ databases">
        <title>Genomic Encyclopedia of Type Strains, Phase IV (KMG-IV): sequencing the most valuable type-strain genomes for metagenomic binning, comparative biology and taxonomic classification.</title>
        <authorList>
            <person name="Goeker M."/>
        </authorList>
    </citation>
    <scope>NUCLEOTIDE SEQUENCE [LARGE SCALE GENOMIC DNA]</scope>
    <source>
        <strain evidence="24 25">DSM 103923</strain>
    </source>
</reference>
<comment type="caution">
    <text evidence="24">The sequence shown here is derived from an EMBL/GenBank/DDBJ whole genome shotgun (WGS) entry which is preliminary data.</text>
</comment>
<dbReference type="SUPFAM" id="SSF48600">
    <property type="entry name" value="Chorismate mutase II"/>
    <property type="match status" value="1"/>
</dbReference>
<evidence type="ECO:0000259" key="22">
    <source>
        <dbReference type="PROSITE" id="PS51171"/>
    </source>
</evidence>
<name>A0A4V2UQJ3_9PROT</name>
<dbReference type="RefSeq" id="WP_126460947.1">
    <property type="nucleotide sequence ID" value="NZ_AP018721.1"/>
</dbReference>
<dbReference type="PROSITE" id="PS51168">
    <property type="entry name" value="CHORISMATE_MUT_2"/>
    <property type="match status" value="1"/>
</dbReference>
<dbReference type="NCBIfam" id="TIGR01807">
    <property type="entry name" value="CM_P2"/>
    <property type="match status" value="1"/>
</dbReference>
<dbReference type="EC" id="5.4.99.5" evidence="6"/>
<evidence type="ECO:0000256" key="14">
    <source>
        <dbReference type="ARBA" id="ARBA00023239"/>
    </source>
</evidence>
<dbReference type="PROSITE" id="PS00857">
    <property type="entry name" value="PREPHENATE_DEHYDR_1"/>
    <property type="match status" value="1"/>
</dbReference>
<evidence type="ECO:0000256" key="1">
    <source>
        <dbReference type="ARBA" id="ARBA00000824"/>
    </source>
</evidence>
<keyword evidence="12" id="KW-0584">Phenylalanine biosynthesis</keyword>
<keyword evidence="20" id="KW-0175">Coiled coil</keyword>
<evidence type="ECO:0000256" key="4">
    <source>
        <dbReference type="ARBA" id="ARBA00004741"/>
    </source>
</evidence>
<evidence type="ECO:0000256" key="18">
    <source>
        <dbReference type="ARBA" id="ARBA00047848"/>
    </source>
</evidence>
<feature type="site" description="Essential for prephenate dehydratase activity" evidence="19">
    <location>
        <position position="261"/>
    </location>
</feature>
<dbReference type="Pfam" id="PF01842">
    <property type="entry name" value="ACT"/>
    <property type="match status" value="1"/>
</dbReference>
<dbReference type="CDD" id="cd13630">
    <property type="entry name" value="PBP2_PDT_1"/>
    <property type="match status" value="1"/>
</dbReference>
<dbReference type="EMBL" id="SLZY01000013">
    <property type="protein sequence ID" value="TCS70879.1"/>
    <property type="molecule type" value="Genomic_DNA"/>
</dbReference>
<dbReference type="PROSITE" id="PS51671">
    <property type="entry name" value="ACT"/>
    <property type="match status" value="1"/>
</dbReference>
<evidence type="ECO:0000256" key="8">
    <source>
        <dbReference type="ARBA" id="ARBA00014401"/>
    </source>
</evidence>
<evidence type="ECO:0000256" key="20">
    <source>
        <dbReference type="SAM" id="Coils"/>
    </source>
</evidence>
<evidence type="ECO:0000256" key="17">
    <source>
        <dbReference type="ARBA" id="ARBA00031520"/>
    </source>
</evidence>
<dbReference type="SUPFAM" id="SSF55021">
    <property type="entry name" value="ACT-like"/>
    <property type="match status" value="1"/>
</dbReference>